<dbReference type="PROSITE" id="PS00953">
    <property type="entry name" value="GLYCOSYL_HYDROL_F25_1"/>
    <property type="match status" value="1"/>
</dbReference>
<name>A0ABV8ICN6_9ACTN</name>
<evidence type="ECO:0000256" key="5">
    <source>
        <dbReference type="SAM" id="SignalP"/>
    </source>
</evidence>
<comment type="catalytic activity">
    <reaction evidence="4">
        <text>Hydrolysis of (1-&gt;4)-beta-linkages between N-acetylmuramic acid and N-acetyl-D-glucosamine residues in a peptidoglycan and between N-acetyl-D-glucosamine residues in chitodextrins.</text>
        <dbReference type="EC" id="3.2.1.17"/>
    </reaction>
</comment>
<keyword evidence="7" id="KW-1185">Reference proteome</keyword>
<protein>
    <recommendedName>
        <fullName evidence="4">Lysozyme</fullName>
        <ecNumber evidence="4">3.2.1.17</ecNumber>
    </recommendedName>
</protein>
<keyword evidence="2 4" id="KW-0378">Hydrolase</keyword>
<dbReference type="Pfam" id="PF01183">
    <property type="entry name" value="Glyco_hydro_25"/>
    <property type="match status" value="1"/>
</dbReference>
<keyword evidence="5" id="KW-0732">Signal</keyword>
<dbReference type="PANTHER" id="PTHR34135:SF2">
    <property type="entry name" value="LYSOZYME"/>
    <property type="match status" value="1"/>
</dbReference>
<comment type="similarity">
    <text evidence="1 4">Belongs to the glycosyl hydrolase 25 family.</text>
</comment>
<dbReference type="SMART" id="SM00641">
    <property type="entry name" value="Glyco_25"/>
    <property type="match status" value="1"/>
</dbReference>
<dbReference type="InterPro" id="IPR008270">
    <property type="entry name" value="Glyco_hydro_25_AS"/>
</dbReference>
<comment type="caution">
    <text evidence="6">The sequence shown here is derived from an EMBL/GenBank/DDBJ whole genome shotgun (WGS) entry which is preliminary data.</text>
</comment>
<evidence type="ECO:0000256" key="1">
    <source>
        <dbReference type="ARBA" id="ARBA00010646"/>
    </source>
</evidence>
<dbReference type="Proteomes" id="UP001595850">
    <property type="component" value="Unassembled WGS sequence"/>
</dbReference>
<accession>A0ABV8ICN6</accession>
<proteinExistence type="inferred from homology"/>
<organism evidence="6 7">
    <name type="scientific">Planomonospora corallina</name>
    <dbReference type="NCBI Taxonomy" id="1806052"/>
    <lineage>
        <taxon>Bacteria</taxon>
        <taxon>Bacillati</taxon>
        <taxon>Actinomycetota</taxon>
        <taxon>Actinomycetes</taxon>
        <taxon>Streptosporangiales</taxon>
        <taxon>Streptosporangiaceae</taxon>
        <taxon>Planomonospora</taxon>
    </lineage>
</organism>
<feature type="signal peptide" evidence="5">
    <location>
        <begin position="1"/>
        <end position="28"/>
    </location>
</feature>
<dbReference type="InterPro" id="IPR017853">
    <property type="entry name" value="GH"/>
</dbReference>
<sequence length="406" mass="42654">MRRLPGLLLGAAAVTVAAAATIPAPAAAAPGRVSSPPAAAAAGVTATTAATMTAGAAAAASSVPAGVQGMDVSSHQGNVSWSQAYRDGARFAYVKATESVTYRNPYYAQQYQGSRQAGMVRGAYHFALPHKSGGAAQADYFVAGGGGWTADGWTLPGVLDIEFNPYQSSNGLDICYDLSPAAMVSWIRAFSDRYLALTGRRPAIYTNTYWWQTCTGGSAAFGDHPLWLARYSSAVGALPAGWTRHAIWQYADSGVLPGDQNVFNGTHEQLKLLAGGGTTAAPVQAPAKAPAGTAAKRPVRTATRVTSVNAWPEPVRKGRTITVSGTLRQAAGTRRGIAREPVVIRFKARGSRTWATMGTVTTTSGGAFSRRFKAVRDGSWQVLYRGDSLRLASSGGSDYVDVRTWW</sequence>
<evidence type="ECO:0000256" key="4">
    <source>
        <dbReference type="RuleBase" id="RU361176"/>
    </source>
</evidence>
<dbReference type="RefSeq" id="WP_377292673.1">
    <property type="nucleotide sequence ID" value="NZ_JBHSBM010000040.1"/>
</dbReference>
<dbReference type="InterPro" id="IPR002053">
    <property type="entry name" value="Glyco_hydro_25"/>
</dbReference>
<reference evidence="7" key="1">
    <citation type="journal article" date="2019" name="Int. J. Syst. Evol. Microbiol.">
        <title>The Global Catalogue of Microorganisms (GCM) 10K type strain sequencing project: providing services to taxonomists for standard genome sequencing and annotation.</title>
        <authorList>
            <consortium name="The Broad Institute Genomics Platform"/>
            <consortium name="The Broad Institute Genome Sequencing Center for Infectious Disease"/>
            <person name="Wu L."/>
            <person name="Ma J."/>
        </authorList>
    </citation>
    <scope>NUCLEOTIDE SEQUENCE [LARGE SCALE GENOMIC DNA]</scope>
    <source>
        <strain evidence="7">TBRC 4489</strain>
    </source>
</reference>
<keyword evidence="3 4" id="KW-0326">Glycosidase</keyword>
<dbReference type="PROSITE" id="PS51904">
    <property type="entry name" value="GLYCOSYL_HYDROL_F25_2"/>
    <property type="match status" value="1"/>
</dbReference>
<evidence type="ECO:0000313" key="7">
    <source>
        <dbReference type="Proteomes" id="UP001595850"/>
    </source>
</evidence>
<evidence type="ECO:0000256" key="2">
    <source>
        <dbReference type="ARBA" id="ARBA00022801"/>
    </source>
</evidence>
<feature type="chain" id="PRO_5047342295" description="Lysozyme" evidence="5">
    <location>
        <begin position="29"/>
        <end position="406"/>
    </location>
</feature>
<dbReference type="PANTHER" id="PTHR34135">
    <property type="entry name" value="LYSOZYME"/>
    <property type="match status" value="1"/>
</dbReference>
<dbReference type="InterPro" id="IPR018077">
    <property type="entry name" value="Glyco_hydro_fam25_subgr"/>
</dbReference>
<dbReference type="SUPFAM" id="SSF51445">
    <property type="entry name" value="(Trans)glycosidases"/>
    <property type="match status" value="1"/>
</dbReference>
<evidence type="ECO:0000256" key="3">
    <source>
        <dbReference type="ARBA" id="ARBA00023295"/>
    </source>
</evidence>
<dbReference type="EMBL" id="JBHSBM010000040">
    <property type="protein sequence ID" value="MFC4061979.1"/>
    <property type="molecule type" value="Genomic_DNA"/>
</dbReference>
<dbReference type="CDD" id="cd06412">
    <property type="entry name" value="GH25_CH-type"/>
    <property type="match status" value="1"/>
</dbReference>
<dbReference type="Gene3D" id="3.20.20.80">
    <property type="entry name" value="Glycosidases"/>
    <property type="match status" value="1"/>
</dbReference>
<gene>
    <name evidence="6" type="ORF">ACFOWE_27065</name>
</gene>
<dbReference type="EC" id="3.2.1.17" evidence="4"/>
<evidence type="ECO:0000313" key="6">
    <source>
        <dbReference type="EMBL" id="MFC4061979.1"/>
    </source>
</evidence>